<dbReference type="VEuPathDB" id="FungiDB:CCM_07114"/>
<dbReference type="InParanoid" id="G3JLX0"/>
<feature type="domain" description="DUF6606" evidence="1">
    <location>
        <begin position="326"/>
        <end position="410"/>
    </location>
</feature>
<protein>
    <recommendedName>
        <fullName evidence="1">DUF6606 domain-containing protein</fullName>
    </recommendedName>
</protein>
<evidence type="ECO:0000313" key="2">
    <source>
        <dbReference type="EMBL" id="EGX90694.1"/>
    </source>
</evidence>
<dbReference type="HOGENOM" id="CLU_054971_0_0_1"/>
<reference evidence="2 3" key="1">
    <citation type="journal article" date="2011" name="Genome Biol.">
        <title>Genome sequence of the insect pathogenic fungus Cordyceps militaris, a valued traditional Chinese medicine.</title>
        <authorList>
            <person name="Zheng P."/>
            <person name="Xia Y."/>
            <person name="Xiao G."/>
            <person name="Xiong C."/>
            <person name="Hu X."/>
            <person name="Zhang S."/>
            <person name="Zheng H."/>
            <person name="Huang Y."/>
            <person name="Zhou Y."/>
            <person name="Wang S."/>
            <person name="Zhao G.P."/>
            <person name="Liu X."/>
            <person name="St Leger R.J."/>
            <person name="Wang C."/>
        </authorList>
    </citation>
    <scope>NUCLEOTIDE SEQUENCE [LARGE SCALE GENOMIC DNA]</scope>
    <source>
        <strain evidence="2 3">CM01</strain>
    </source>
</reference>
<dbReference type="Pfam" id="PF20255">
    <property type="entry name" value="DUF6606"/>
    <property type="match status" value="1"/>
</dbReference>
<sequence length="415" mass="45911">MDSTLLFRIQRRARRGRAGPQPVDPILLDIHNGFCAYVASTLSATLGPLYTSTPIQTESKSCTQQQATAAATTPAPTTNAHLVHFRPAERLTTTGCWCPNPSKPRPHYWQTCTCFIPQPIVAAGAAVTPCPHLTSVPGPDTFAYRPDAPPAADTVAHLFCFDPLAASAAYMRWFLAVQGPPDTPPSEDDATYLGRWLTDCYYTDDHYRGYGVTNPYLPQKDRSTGRPAYDARWEEVPATDELAHAHYRLVSRFFMELRGEPPKASRAGCWYDAERVHAVIRWERMTVQETMDAFLPFICSRGLICHAFHHSLPAAAGVPEDQLREIIHHVFLTPGHPQNGDNVKFAREADAALLGLVYDALRFFSSRVTADASKAVDRACEAIGFLRDSKNSSGDLDHHEVQQSLAKLSKSVSFS</sequence>
<proteinExistence type="predicted"/>
<dbReference type="OrthoDB" id="4861794at2759"/>
<name>G3JLX0_CORMM</name>
<dbReference type="OMA" id="HNGFCAY"/>
<dbReference type="KEGG" id="cmt:CCM_07114"/>
<gene>
    <name evidence="2" type="ORF">CCM_07114</name>
</gene>
<organism evidence="2 3">
    <name type="scientific">Cordyceps militaris (strain CM01)</name>
    <name type="common">Caterpillar fungus</name>
    <dbReference type="NCBI Taxonomy" id="983644"/>
    <lineage>
        <taxon>Eukaryota</taxon>
        <taxon>Fungi</taxon>
        <taxon>Dikarya</taxon>
        <taxon>Ascomycota</taxon>
        <taxon>Pezizomycotina</taxon>
        <taxon>Sordariomycetes</taxon>
        <taxon>Hypocreomycetidae</taxon>
        <taxon>Hypocreales</taxon>
        <taxon>Cordycipitaceae</taxon>
        <taxon>Cordyceps</taxon>
    </lineage>
</organism>
<keyword evidence="3" id="KW-1185">Reference proteome</keyword>
<dbReference type="Proteomes" id="UP000001610">
    <property type="component" value="Unassembled WGS sequence"/>
</dbReference>
<dbReference type="RefSeq" id="XP_006672315.1">
    <property type="nucleotide sequence ID" value="XM_006672252.1"/>
</dbReference>
<dbReference type="InterPro" id="IPR046541">
    <property type="entry name" value="DUF6606"/>
</dbReference>
<dbReference type="EMBL" id="JH126403">
    <property type="protein sequence ID" value="EGX90694.1"/>
    <property type="molecule type" value="Genomic_DNA"/>
</dbReference>
<accession>G3JLX0</accession>
<dbReference type="GeneID" id="18169125"/>
<evidence type="ECO:0000313" key="3">
    <source>
        <dbReference type="Proteomes" id="UP000001610"/>
    </source>
</evidence>
<dbReference type="AlphaFoldDB" id="G3JLX0"/>
<evidence type="ECO:0000259" key="1">
    <source>
        <dbReference type="Pfam" id="PF20255"/>
    </source>
</evidence>